<reference evidence="7 8" key="1">
    <citation type="journal article" date="2020" name="bioRxiv">
        <title>Whole genome comparisons of ergot fungi reveals the divergence and evolution of species within the genus Claviceps are the result of varying mechanisms driving genome evolution and host range expansion.</title>
        <authorList>
            <person name="Wyka S.A."/>
            <person name="Mondo S.J."/>
            <person name="Liu M."/>
            <person name="Dettman J."/>
            <person name="Nalam V."/>
            <person name="Broders K.D."/>
        </authorList>
    </citation>
    <scope>NUCLEOTIDE SEQUENCE</scope>
    <source>
        <strain evidence="7">CCC 1102</strain>
        <strain evidence="6 8">LM583</strain>
    </source>
</reference>
<dbReference type="OrthoDB" id="275876at2759"/>
<dbReference type="FunFam" id="3.40.1370.10:FF:000016">
    <property type="entry name" value="60S ribosomal protein L4, mitochondrial"/>
    <property type="match status" value="1"/>
</dbReference>
<dbReference type="Proteomes" id="UP000742024">
    <property type="component" value="Unassembled WGS sequence"/>
</dbReference>
<dbReference type="InterPro" id="IPR013005">
    <property type="entry name" value="Ribosomal_uL4-like"/>
</dbReference>
<evidence type="ECO:0000256" key="5">
    <source>
        <dbReference type="SAM" id="MobiDB-lite"/>
    </source>
</evidence>
<dbReference type="InterPro" id="IPR023574">
    <property type="entry name" value="Ribosomal_uL4_dom_sf"/>
</dbReference>
<evidence type="ECO:0000256" key="4">
    <source>
        <dbReference type="ARBA" id="ARBA00040565"/>
    </source>
</evidence>
<comment type="caution">
    <text evidence="7">The sequence shown here is derived from an EMBL/GenBank/DDBJ whole genome shotgun (WGS) entry which is preliminary data.</text>
</comment>
<dbReference type="Pfam" id="PF00573">
    <property type="entry name" value="Ribosomal_L4"/>
    <property type="match status" value="1"/>
</dbReference>
<evidence type="ECO:0000313" key="9">
    <source>
        <dbReference type="Proteomes" id="UP000784919"/>
    </source>
</evidence>
<accession>A0A9P7MPF8</accession>
<organism evidence="7 9">
    <name type="scientific">Claviceps arundinis</name>
    <dbReference type="NCBI Taxonomy" id="1623583"/>
    <lineage>
        <taxon>Eukaryota</taxon>
        <taxon>Fungi</taxon>
        <taxon>Dikarya</taxon>
        <taxon>Ascomycota</taxon>
        <taxon>Pezizomycotina</taxon>
        <taxon>Sordariomycetes</taxon>
        <taxon>Hypocreomycetidae</taxon>
        <taxon>Hypocreales</taxon>
        <taxon>Clavicipitaceae</taxon>
        <taxon>Claviceps</taxon>
    </lineage>
</organism>
<evidence type="ECO:0000256" key="2">
    <source>
        <dbReference type="ARBA" id="ARBA00022980"/>
    </source>
</evidence>
<dbReference type="AlphaFoldDB" id="A0A9P7MPF8"/>
<evidence type="ECO:0000256" key="1">
    <source>
        <dbReference type="ARBA" id="ARBA00010528"/>
    </source>
</evidence>
<evidence type="ECO:0000256" key="3">
    <source>
        <dbReference type="ARBA" id="ARBA00023274"/>
    </source>
</evidence>
<gene>
    <name evidence="7" type="ORF">E4U56_002178</name>
    <name evidence="6" type="ORF">E4U57_001347</name>
</gene>
<comment type="similarity">
    <text evidence="1">Belongs to the universal ribosomal protein uL4 family.</text>
</comment>
<dbReference type="Proteomes" id="UP000784919">
    <property type="component" value="Unassembled WGS sequence"/>
</dbReference>
<protein>
    <recommendedName>
        <fullName evidence="4">Large ribosomal subunit protein uL4m</fullName>
    </recommendedName>
</protein>
<dbReference type="InterPro" id="IPR002136">
    <property type="entry name" value="Ribosomal_uL4"/>
</dbReference>
<dbReference type="GO" id="GO:0005840">
    <property type="term" value="C:ribosome"/>
    <property type="evidence" value="ECO:0007669"/>
    <property type="project" value="UniProtKB-KW"/>
</dbReference>
<keyword evidence="3" id="KW-0687">Ribonucleoprotein</keyword>
<keyword evidence="2" id="KW-0689">Ribosomal protein</keyword>
<evidence type="ECO:0000313" key="7">
    <source>
        <dbReference type="EMBL" id="KAG5964472.1"/>
    </source>
</evidence>
<feature type="region of interest" description="Disordered" evidence="5">
    <location>
        <begin position="110"/>
        <end position="152"/>
    </location>
</feature>
<dbReference type="PANTHER" id="PTHR10746:SF6">
    <property type="entry name" value="LARGE RIBOSOMAL SUBUNIT PROTEIN UL4M"/>
    <property type="match status" value="1"/>
</dbReference>
<keyword evidence="8" id="KW-1185">Reference proteome</keyword>
<evidence type="ECO:0000313" key="6">
    <source>
        <dbReference type="EMBL" id="KAG5958383.1"/>
    </source>
</evidence>
<dbReference type="GO" id="GO:0006412">
    <property type="term" value="P:translation"/>
    <property type="evidence" value="ECO:0007669"/>
    <property type="project" value="InterPro"/>
</dbReference>
<dbReference type="EMBL" id="SRPS01000169">
    <property type="protein sequence ID" value="KAG5964472.1"/>
    <property type="molecule type" value="Genomic_DNA"/>
</dbReference>
<name>A0A9P7MPF8_9HYPO</name>
<dbReference type="PANTHER" id="PTHR10746">
    <property type="entry name" value="50S RIBOSOMAL PROTEIN L4"/>
    <property type="match status" value="1"/>
</dbReference>
<evidence type="ECO:0000313" key="8">
    <source>
        <dbReference type="Proteomes" id="UP000742024"/>
    </source>
</evidence>
<sequence length="316" mass="35353">MASKSGLACLTEAMAALRVSQKALPMKKAFTRSMATEVPARDISKISPTQSILESWMPTTTVPVTIHSFPSLEPTSLEHFSIKHLYLPLRRDLLHLAVVYEGDNTRQGTASSKTRWEVHGSHRKMRPQKGSGNARLGSRQSPSIRGGGKVFGPHPRDFGTKLNRKVYDKAWRTALSYRYRKGELIICEDGMELSLPEDFNLLADKYLQDGLRESYLKKYMKGVLDTLGLGRANGRTLFVTEKKRELLDEAMQLNSLEGRALSMEEVDVKDLLETSHLVMEKTVLKKILRRHQSDLVSNIKVHGVKMSGPPIGGAVL</sequence>
<dbReference type="GO" id="GO:1990904">
    <property type="term" value="C:ribonucleoprotein complex"/>
    <property type="evidence" value="ECO:0007669"/>
    <property type="project" value="UniProtKB-KW"/>
</dbReference>
<dbReference type="GO" id="GO:0003735">
    <property type="term" value="F:structural constituent of ribosome"/>
    <property type="evidence" value="ECO:0007669"/>
    <property type="project" value="InterPro"/>
</dbReference>
<dbReference type="EMBL" id="SRPR01000149">
    <property type="protein sequence ID" value="KAG5958383.1"/>
    <property type="molecule type" value="Genomic_DNA"/>
</dbReference>
<dbReference type="SUPFAM" id="SSF52166">
    <property type="entry name" value="Ribosomal protein L4"/>
    <property type="match status" value="1"/>
</dbReference>
<proteinExistence type="inferred from homology"/>
<dbReference type="Gene3D" id="3.40.1370.10">
    <property type="match status" value="1"/>
</dbReference>